<keyword evidence="2" id="KW-1185">Reference proteome</keyword>
<protein>
    <submittedName>
        <fullName evidence="1">Uncharacterized protein</fullName>
    </submittedName>
</protein>
<evidence type="ECO:0000313" key="2">
    <source>
        <dbReference type="Proteomes" id="UP000198804"/>
    </source>
</evidence>
<dbReference type="Proteomes" id="UP000198804">
    <property type="component" value="Unassembled WGS sequence"/>
</dbReference>
<gene>
    <name evidence="1" type="ORF">SAMN04488125_1038</name>
</gene>
<proteinExistence type="predicted"/>
<dbReference type="AlphaFoldDB" id="A0A1I4B2Y0"/>
<dbReference type="EMBL" id="FOSV01000003">
    <property type="protein sequence ID" value="SFK62903.1"/>
    <property type="molecule type" value="Genomic_DNA"/>
</dbReference>
<name>A0A1I4B2Y0_9HYPH</name>
<accession>A0A1I4B2Y0</accession>
<sequence length="191" mass="21199">MRVTRCQAIAARMCHGAIAARSPRILSGLGCRRLPPGRRLLYIMVKLALTGIHTMRRLALSALLPALLIAGSGSAFALSLPFEESTYLPPEATTTYVERSLNHQAPLTIEHPPVERNPRGRRGDSAAIAGFCRDGGTIMRRDELGRPAYLRQREVCDNVSPRQMWPGHVDPRPAWPAERARVRSRAIVTKY</sequence>
<organism evidence="1 2">
    <name type="scientific">Methylorubrum salsuginis</name>
    <dbReference type="NCBI Taxonomy" id="414703"/>
    <lineage>
        <taxon>Bacteria</taxon>
        <taxon>Pseudomonadati</taxon>
        <taxon>Pseudomonadota</taxon>
        <taxon>Alphaproteobacteria</taxon>
        <taxon>Hyphomicrobiales</taxon>
        <taxon>Methylobacteriaceae</taxon>
        <taxon>Methylorubrum</taxon>
    </lineage>
</organism>
<reference evidence="2" key="1">
    <citation type="submission" date="2016-10" db="EMBL/GenBank/DDBJ databases">
        <authorList>
            <person name="Varghese N."/>
            <person name="Submissions S."/>
        </authorList>
    </citation>
    <scope>NUCLEOTIDE SEQUENCE [LARGE SCALE GENOMIC DNA]</scope>
    <source>
        <strain evidence="2">CGMCC 1.6474</strain>
    </source>
</reference>
<dbReference type="STRING" id="414703.SAMN04488125_1038"/>
<evidence type="ECO:0000313" key="1">
    <source>
        <dbReference type="EMBL" id="SFK62903.1"/>
    </source>
</evidence>